<feature type="domain" description="DUF4283" evidence="2">
    <location>
        <begin position="76"/>
        <end position="134"/>
    </location>
</feature>
<organism evidence="3 4">
    <name type="scientific">Lolium multiflorum</name>
    <name type="common">Italian ryegrass</name>
    <name type="synonym">Lolium perenne subsp. multiflorum</name>
    <dbReference type="NCBI Taxonomy" id="4521"/>
    <lineage>
        <taxon>Eukaryota</taxon>
        <taxon>Viridiplantae</taxon>
        <taxon>Streptophyta</taxon>
        <taxon>Embryophyta</taxon>
        <taxon>Tracheophyta</taxon>
        <taxon>Spermatophyta</taxon>
        <taxon>Magnoliopsida</taxon>
        <taxon>Liliopsida</taxon>
        <taxon>Poales</taxon>
        <taxon>Poaceae</taxon>
        <taxon>BOP clade</taxon>
        <taxon>Pooideae</taxon>
        <taxon>Poodae</taxon>
        <taxon>Poeae</taxon>
        <taxon>Poeae Chloroplast Group 2 (Poeae type)</taxon>
        <taxon>Loliodinae</taxon>
        <taxon>Loliinae</taxon>
        <taxon>Lolium</taxon>
    </lineage>
</organism>
<evidence type="ECO:0000313" key="3">
    <source>
        <dbReference type="EMBL" id="KAK1685760.1"/>
    </source>
</evidence>
<feature type="compositionally biased region" description="Acidic residues" evidence="1">
    <location>
        <begin position="283"/>
        <end position="296"/>
    </location>
</feature>
<protein>
    <recommendedName>
        <fullName evidence="2">DUF4283 domain-containing protein</fullName>
    </recommendedName>
</protein>
<evidence type="ECO:0000256" key="1">
    <source>
        <dbReference type="SAM" id="MobiDB-lite"/>
    </source>
</evidence>
<accession>A0AAD8TMD0</accession>
<keyword evidence="4" id="KW-1185">Reference proteome</keyword>
<dbReference type="EMBL" id="JAUUTY010000002">
    <property type="protein sequence ID" value="KAK1685760.1"/>
    <property type="molecule type" value="Genomic_DNA"/>
</dbReference>
<dbReference type="AlphaFoldDB" id="A0AAD8TMD0"/>
<evidence type="ECO:0000259" key="2">
    <source>
        <dbReference type="Pfam" id="PF14111"/>
    </source>
</evidence>
<comment type="caution">
    <text evidence="3">The sequence shown here is derived from an EMBL/GenBank/DDBJ whole genome shotgun (WGS) entry which is preliminary data.</text>
</comment>
<dbReference type="InterPro" id="IPR025558">
    <property type="entry name" value="DUF4283"/>
</dbReference>
<proteinExistence type="predicted"/>
<gene>
    <name evidence="3" type="ORF">QYE76_046608</name>
</gene>
<feature type="compositionally biased region" description="Gly residues" evidence="1">
    <location>
        <begin position="265"/>
        <end position="277"/>
    </location>
</feature>
<dbReference type="Pfam" id="PF14111">
    <property type="entry name" value="DUF4283"/>
    <property type="match status" value="1"/>
</dbReference>
<dbReference type="InterPro" id="IPR040256">
    <property type="entry name" value="At4g02000-like"/>
</dbReference>
<name>A0AAD8TMD0_LOLMU</name>
<feature type="region of interest" description="Disordered" evidence="1">
    <location>
        <begin position="263"/>
        <end position="316"/>
    </location>
</feature>
<evidence type="ECO:0000313" key="4">
    <source>
        <dbReference type="Proteomes" id="UP001231189"/>
    </source>
</evidence>
<sequence length="474" mass="51921">MEGSKETAPAEGSASKEIANHEDVEAMMASLGISEEDLEDVVFEEEVEQTQVDNRWMAVGRVHTDTEFSHFWFFKNMRSAWDLAKDVKIRVIDDNRFIFQFACLGDWEKVMEGGPWVFRGKSVLLAPYDGFTKPSSIELNKVMMWIQIHDLPDGYKSMVKTLASKVGDFVAQEQPSTDMVGNFYRVRVKIDVRKQLKSVVSIIRAQKRELFLVKYERIPDWCSVCGMLGHLYKEHGDGVHDLAAQVFRGLRAESAVRFGGRPSVRGGGRFSGRGGRGGRGEEIPSDSDMMSEDDFTDPNRKRPALPPNTKADVADGKERDVVGEEKIWVVGVLLAARLHLLPSHAHSGDIKPPCCVLGHTQRPHGCALCGGLAGVLVVPVLLAAACSFASSSPSSAVAWLAPVDGGLPEHSPRRARGASSSSWVAAALPTRRATSTCLLTESLPRRASSSSSSAAAEQIPCDAPCPRARAHRRR</sequence>
<dbReference type="PANTHER" id="PTHR31286:SF167">
    <property type="entry name" value="OS09G0268800 PROTEIN"/>
    <property type="match status" value="1"/>
</dbReference>
<reference evidence="3" key="1">
    <citation type="submission" date="2023-07" db="EMBL/GenBank/DDBJ databases">
        <title>A chromosome-level genome assembly of Lolium multiflorum.</title>
        <authorList>
            <person name="Chen Y."/>
            <person name="Copetti D."/>
            <person name="Kolliker R."/>
            <person name="Studer B."/>
        </authorList>
    </citation>
    <scope>NUCLEOTIDE SEQUENCE</scope>
    <source>
        <strain evidence="3">02402/16</strain>
        <tissue evidence="3">Leaf</tissue>
    </source>
</reference>
<dbReference type="PANTHER" id="PTHR31286">
    <property type="entry name" value="GLYCINE-RICH CELL WALL STRUCTURAL PROTEIN 1.8-LIKE"/>
    <property type="match status" value="1"/>
</dbReference>
<dbReference type="Proteomes" id="UP001231189">
    <property type="component" value="Unassembled WGS sequence"/>
</dbReference>